<dbReference type="Proteomes" id="UP000541421">
    <property type="component" value="Unassembled WGS sequence"/>
</dbReference>
<dbReference type="GO" id="GO:0005886">
    <property type="term" value="C:plasma membrane"/>
    <property type="evidence" value="ECO:0007669"/>
    <property type="project" value="UniProtKB-SubCell"/>
</dbReference>
<dbReference type="HAMAP" id="MF_02065">
    <property type="entry name" value="MltG"/>
    <property type="match status" value="1"/>
</dbReference>
<evidence type="ECO:0000256" key="6">
    <source>
        <dbReference type="ARBA" id="ARBA00023316"/>
    </source>
</evidence>
<dbReference type="InterPro" id="IPR003770">
    <property type="entry name" value="MLTG-like"/>
</dbReference>
<comment type="similarity">
    <text evidence="7">Belongs to the transglycosylase MltG family.</text>
</comment>
<keyword evidence="1 7" id="KW-1003">Cell membrane</keyword>
<comment type="function">
    <text evidence="7">Functions as a peptidoglycan terminase that cleaves nascent peptidoglycan strands endolytically to terminate their elongation.</text>
</comment>
<keyword evidence="5 7" id="KW-0456">Lyase</keyword>
<evidence type="ECO:0000256" key="3">
    <source>
        <dbReference type="ARBA" id="ARBA00022989"/>
    </source>
</evidence>
<dbReference type="GO" id="GO:0008932">
    <property type="term" value="F:lytic endotransglycosylase activity"/>
    <property type="evidence" value="ECO:0007669"/>
    <property type="project" value="UniProtKB-UniRule"/>
</dbReference>
<dbReference type="PANTHER" id="PTHR30518">
    <property type="entry name" value="ENDOLYTIC MUREIN TRANSGLYCOSYLASE"/>
    <property type="match status" value="1"/>
</dbReference>
<dbReference type="PANTHER" id="PTHR30518:SF2">
    <property type="entry name" value="ENDOLYTIC MUREIN TRANSGLYCOSYLASE"/>
    <property type="match status" value="1"/>
</dbReference>
<keyword evidence="7" id="KW-0997">Cell inner membrane</keyword>
<evidence type="ECO:0000313" key="8">
    <source>
        <dbReference type="EMBL" id="NOL48943.1"/>
    </source>
</evidence>
<dbReference type="Pfam" id="PF02618">
    <property type="entry name" value="YceG"/>
    <property type="match status" value="1"/>
</dbReference>
<dbReference type="EC" id="4.2.2.29" evidence="7"/>
<gene>
    <name evidence="7 8" type="primary">mltG</name>
    <name evidence="8" type="ORF">HKX40_02135</name>
</gene>
<keyword evidence="6 7" id="KW-0961">Cell wall biogenesis/degradation</keyword>
<evidence type="ECO:0000256" key="2">
    <source>
        <dbReference type="ARBA" id="ARBA00022692"/>
    </source>
</evidence>
<keyword evidence="9" id="KW-1185">Reference proteome</keyword>
<evidence type="ECO:0000256" key="4">
    <source>
        <dbReference type="ARBA" id="ARBA00023136"/>
    </source>
</evidence>
<name>A0A7Y4P4Q5_9BURK</name>
<reference evidence="8 9" key="1">
    <citation type="submission" date="2020-05" db="EMBL/GenBank/DDBJ databases">
        <authorList>
            <person name="Niu N."/>
        </authorList>
    </citation>
    <scope>NUCLEOTIDE SEQUENCE [LARGE SCALE GENOMIC DNA]</scope>
    <source>
        <strain evidence="8 9">LMG10982</strain>
    </source>
</reference>
<comment type="caution">
    <text evidence="8">The sequence shown here is derived from an EMBL/GenBank/DDBJ whole genome shotgun (WGS) entry which is preliminary data.</text>
</comment>
<feature type="transmembrane region" description="Helical" evidence="7">
    <location>
        <begin position="12"/>
        <end position="32"/>
    </location>
</feature>
<sequence length="349" mass="39415">MSTLSFLKSKRFWSVFFVFIAIIGGAVGAAVYKLHHWQTTPVSLVSDRVDIDIPRGSSVKAVANLLEQQHIDVEPLIFTLYARYTGQATQIKAGAYEIKQGQTALDILNMMSNGDFSRRSVLFVEGWSYKQIRQAIAKHPDIKQTLGDMSDTELMSKLGVPEELNEHHSLEGLLFPDTYVFAPGDTDFDIIRRAYEEGHKRLLNYWDKRAEGLPLKSPYEALILASIVEKETGHGEDRAKIAGVFINRLRANMPLQTDPTVIYGMGDKYQGRIRKVDLQTDTPWNTYTRNGLPPTPIASPGLLALQATLHPDEHKFYYFVSRGDGTSEFAENLNQHNRNVQKFILKKGQ</sequence>
<feature type="site" description="Important for catalytic activity" evidence="7">
    <location>
        <position position="231"/>
    </location>
</feature>
<keyword evidence="2 7" id="KW-0812">Transmembrane</keyword>
<proteinExistence type="inferred from homology"/>
<dbReference type="NCBIfam" id="TIGR00247">
    <property type="entry name" value="endolytic transglycosylase MltG"/>
    <property type="match status" value="1"/>
</dbReference>
<dbReference type="Gene3D" id="3.30.160.60">
    <property type="entry name" value="Classic Zinc Finger"/>
    <property type="match status" value="1"/>
</dbReference>
<dbReference type="CDD" id="cd08010">
    <property type="entry name" value="MltG_like"/>
    <property type="match status" value="1"/>
</dbReference>
<dbReference type="GO" id="GO:0009252">
    <property type="term" value="P:peptidoglycan biosynthetic process"/>
    <property type="evidence" value="ECO:0007669"/>
    <property type="project" value="UniProtKB-UniRule"/>
</dbReference>
<accession>A0A7Y4P4Q5</accession>
<evidence type="ECO:0000256" key="1">
    <source>
        <dbReference type="ARBA" id="ARBA00022475"/>
    </source>
</evidence>
<comment type="catalytic activity">
    <reaction evidence="7">
        <text>a peptidoglycan chain = a peptidoglycan chain with N-acetyl-1,6-anhydromuramyl-[peptide] at the reducing end + a peptidoglycan chain with N-acetylglucosamine at the non-reducing end.</text>
        <dbReference type="EC" id="4.2.2.29"/>
    </reaction>
</comment>
<evidence type="ECO:0000256" key="7">
    <source>
        <dbReference type="HAMAP-Rule" id="MF_02065"/>
    </source>
</evidence>
<dbReference type="RefSeq" id="WP_171587931.1">
    <property type="nucleotide sequence ID" value="NZ_JABGBO010000002.1"/>
</dbReference>
<dbReference type="Gene3D" id="3.30.1490.480">
    <property type="entry name" value="Endolytic murein transglycosylase"/>
    <property type="match status" value="1"/>
</dbReference>
<comment type="subcellular location">
    <subcellularLocation>
        <location evidence="7">Cell inner membrane</location>
        <topology evidence="7">Single-pass membrane protein</topology>
    </subcellularLocation>
</comment>
<dbReference type="AlphaFoldDB" id="A0A7Y4P4Q5"/>
<keyword evidence="3 7" id="KW-1133">Transmembrane helix</keyword>
<evidence type="ECO:0000256" key="5">
    <source>
        <dbReference type="ARBA" id="ARBA00023239"/>
    </source>
</evidence>
<dbReference type="GO" id="GO:0071555">
    <property type="term" value="P:cell wall organization"/>
    <property type="evidence" value="ECO:0007669"/>
    <property type="project" value="UniProtKB-KW"/>
</dbReference>
<evidence type="ECO:0000313" key="9">
    <source>
        <dbReference type="Proteomes" id="UP000541421"/>
    </source>
</evidence>
<organism evidence="8 9">
    <name type="scientific">Pelistega europaea</name>
    <dbReference type="NCBI Taxonomy" id="106147"/>
    <lineage>
        <taxon>Bacteria</taxon>
        <taxon>Pseudomonadati</taxon>
        <taxon>Pseudomonadota</taxon>
        <taxon>Betaproteobacteria</taxon>
        <taxon>Burkholderiales</taxon>
        <taxon>Alcaligenaceae</taxon>
        <taxon>Pelistega</taxon>
    </lineage>
</organism>
<dbReference type="EMBL" id="JABGBO010000002">
    <property type="protein sequence ID" value="NOL48943.1"/>
    <property type="molecule type" value="Genomic_DNA"/>
</dbReference>
<keyword evidence="4 7" id="KW-0472">Membrane</keyword>
<protein>
    <recommendedName>
        <fullName evidence="7">Endolytic murein transglycosylase</fullName>
        <ecNumber evidence="7">4.2.2.29</ecNumber>
    </recommendedName>
    <alternativeName>
        <fullName evidence="7">Peptidoglycan lytic transglycosylase</fullName>
    </alternativeName>
    <alternativeName>
        <fullName evidence="7">Peptidoglycan polymerization terminase</fullName>
    </alternativeName>
</protein>